<name>A0A6C2U8H6_PONDE</name>
<evidence type="ECO:0000256" key="3">
    <source>
        <dbReference type="ARBA" id="ARBA00022729"/>
    </source>
</evidence>
<dbReference type="PROSITE" id="PS50853">
    <property type="entry name" value="FN3"/>
    <property type="match status" value="1"/>
</dbReference>
<evidence type="ECO:0000313" key="6">
    <source>
        <dbReference type="EMBL" id="VGO16360.1"/>
    </source>
</evidence>
<dbReference type="InterPro" id="IPR012334">
    <property type="entry name" value="Pectin_lyas_fold"/>
</dbReference>
<feature type="chain" id="PRO_5025329020" description="Fibronectin type-III domain-containing protein" evidence="4">
    <location>
        <begin position="19"/>
        <end position="1134"/>
    </location>
</feature>
<dbReference type="PANTHER" id="PTHR40088">
    <property type="entry name" value="PECTATE LYASE (EUROFUNG)"/>
    <property type="match status" value="1"/>
</dbReference>
<dbReference type="Gene3D" id="2.160.20.10">
    <property type="entry name" value="Single-stranded right-handed beta-helix, Pectin lyase-like"/>
    <property type="match status" value="2"/>
</dbReference>
<dbReference type="GO" id="GO:0016837">
    <property type="term" value="F:carbon-oxygen lyase activity, acting on polysaccharides"/>
    <property type="evidence" value="ECO:0007669"/>
    <property type="project" value="TreeGrafter"/>
</dbReference>
<evidence type="ECO:0000259" key="5">
    <source>
        <dbReference type="PROSITE" id="PS50853"/>
    </source>
</evidence>
<accession>A0A6C2U8H6</accession>
<dbReference type="InterPro" id="IPR039448">
    <property type="entry name" value="Beta_helix"/>
</dbReference>
<feature type="signal peptide" evidence="4">
    <location>
        <begin position="1"/>
        <end position="18"/>
    </location>
</feature>
<dbReference type="GO" id="GO:0005576">
    <property type="term" value="C:extracellular region"/>
    <property type="evidence" value="ECO:0007669"/>
    <property type="project" value="UniProtKB-SubCell"/>
</dbReference>
<dbReference type="InterPro" id="IPR003961">
    <property type="entry name" value="FN3_dom"/>
</dbReference>
<evidence type="ECO:0000256" key="1">
    <source>
        <dbReference type="ARBA" id="ARBA00004613"/>
    </source>
</evidence>
<dbReference type="InterPro" id="IPR052052">
    <property type="entry name" value="Polysaccharide_Lyase_9"/>
</dbReference>
<evidence type="ECO:0000256" key="2">
    <source>
        <dbReference type="ARBA" id="ARBA00022525"/>
    </source>
</evidence>
<dbReference type="RefSeq" id="WP_136081886.1">
    <property type="nucleotide sequence ID" value="NZ_CAAHFG010000003.1"/>
</dbReference>
<evidence type="ECO:0000313" key="7">
    <source>
        <dbReference type="Proteomes" id="UP000366872"/>
    </source>
</evidence>
<dbReference type="AlphaFoldDB" id="A0A6C2U8H6"/>
<evidence type="ECO:0000256" key="4">
    <source>
        <dbReference type="SAM" id="SignalP"/>
    </source>
</evidence>
<dbReference type="Proteomes" id="UP000366872">
    <property type="component" value="Unassembled WGS sequence"/>
</dbReference>
<gene>
    <name evidence="6" type="ORF">PDESU_04951</name>
</gene>
<dbReference type="PANTHER" id="PTHR40088:SF2">
    <property type="entry name" value="SECRETED SUGAR HYDROLASE"/>
    <property type="match status" value="1"/>
</dbReference>
<feature type="domain" description="Fibronectin type-III" evidence="5">
    <location>
        <begin position="710"/>
        <end position="803"/>
    </location>
</feature>
<proteinExistence type="predicted"/>
<keyword evidence="3 4" id="KW-0732">Signal</keyword>
<dbReference type="SUPFAM" id="SSF51126">
    <property type="entry name" value="Pectin lyase-like"/>
    <property type="match status" value="1"/>
</dbReference>
<sequence>MRKLIFILCCVSAGWIQAADVYVATNGVDAGSSSSIGAPFATVSYAASKMSAGDTCYIRGGSYHDEVILSGENNLTFKAYPGEQVTMDGTVAITTPWTLHSGSIYKTTLSQDIWQLFAGEEMMMPARWPNAFLHDDSVWDLNNHWARIDHNLNTTTTMVDDPTGHSDLAALPFSITNAIAVLNVGSFKTYARLVNTHAVGSDTFAVNAVGSLKSSLQYYFLEGKLEFLDVEKEWYFNKDTDELYFWGNTNATIRGKVQDYAFQFTNCDDITISGIDFFATTVYFSGCHRVWVEKGDYNFPSCTKRMLGAHSVSPNATAFIGGSDNAFYDNTMRFAETQAIYMDNGTDNLIENCLFEYIDWSVADLPSLMGTVYMRGSGSVYRGNTAHTTGASEFFDVNDNPVAELNLIYNIGLVQNDGAAIQLTVGAQPETVVAYNWFFESDKYGARFDASTALGSPTGMDGLMHHNVGFHVKSTIMQKGDYHECYNNTSLNTENNGIIILADNVSDSLGTIVQNNAAERLGSSRSGNDPLAPVTIHDHNWNGYEYGNADARTVLRDPDNLDFRPIPNSILVDGGTPVSGITDAYTGRAPDIGAYEHGAATYWIAGRQEKGASTAIPPDGSTTVKASASLMWLKGLESTSSDVYLGTASNAVATASTNSSEFVGNQLNNIYDPLGLFAQTYFWRVDEHTPSGIVTGAVWTFTVPSATLAAPGIVNLPAQDITGTSATLGGQITDGGTSSKVWIYWWPDGGATNEVYIGKNAGYYGLPVSGLQSNATYNYYAYAENRYGSNTTASVEIFTTGDVEPPEPEGPQAMYFTELAAVPSTGVEVSWTTLNSTWNNITVAANDGSGDEQLYGQTFSSTTDFNLSAISFHATADTRTYGTNQVLELALLEDTDTNGVPDTILGAVYSVQFPSIDGSKPWKKMSFANAIPLKGDTAYGFVYTLIGPVSNDLRVSTDKNDGYSDGNAVKGVYPAGAFPGSLPPTLNNLRDLAFVIQGDAEGDTLYGDWLGEYTAGGQTALEDNPDLDTLNNLQEYAFGGGPDNPNDPADIFPAYSITNSADFEFIYRRRKDAEARGLSYWVEAGTNLLSDTWTTNGVQETGVGAVDADFESVTNLLDASLQNESFIRLRVRKN</sequence>
<organism evidence="6 7">
    <name type="scientific">Pontiella desulfatans</name>
    <dbReference type="NCBI Taxonomy" id="2750659"/>
    <lineage>
        <taxon>Bacteria</taxon>
        <taxon>Pseudomonadati</taxon>
        <taxon>Kiritimatiellota</taxon>
        <taxon>Kiritimatiellia</taxon>
        <taxon>Kiritimatiellales</taxon>
        <taxon>Pontiellaceae</taxon>
        <taxon>Pontiella</taxon>
    </lineage>
</organism>
<dbReference type="EMBL" id="CAAHFG010000003">
    <property type="protein sequence ID" value="VGO16360.1"/>
    <property type="molecule type" value="Genomic_DNA"/>
</dbReference>
<keyword evidence="7" id="KW-1185">Reference proteome</keyword>
<dbReference type="Pfam" id="PF13229">
    <property type="entry name" value="Beta_helix"/>
    <property type="match status" value="1"/>
</dbReference>
<comment type="subcellular location">
    <subcellularLocation>
        <location evidence="1">Secreted</location>
    </subcellularLocation>
</comment>
<keyword evidence="2" id="KW-0964">Secreted</keyword>
<reference evidence="6 7" key="1">
    <citation type="submission" date="2019-04" db="EMBL/GenBank/DDBJ databases">
        <authorList>
            <person name="Van Vliet M D."/>
        </authorList>
    </citation>
    <scope>NUCLEOTIDE SEQUENCE [LARGE SCALE GENOMIC DNA]</scope>
    <source>
        <strain evidence="6 7">F1</strain>
    </source>
</reference>
<protein>
    <recommendedName>
        <fullName evidence="5">Fibronectin type-III domain-containing protein</fullName>
    </recommendedName>
</protein>
<dbReference type="InterPro" id="IPR011050">
    <property type="entry name" value="Pectin_lyase_fold/virulence"/>
</dbReference>